<evidence type="ECO:0000313" key="2">
    <source>
        <dbReference type="Proteomes" id="UP000828941"/>
    </source>
</evidence>
<comment type="caution">
    <text evidence="1">The sequence shown here is derived from an EMBL/GenBank/DDBJ whole genome shotgun (WGS) entry which is preliminary data.</text>
</comment>
<organism evidence="1 2">
    <name type="scientific">Bauhinia variegata</name>
    <name type="common">Purple orchid tree</name>
    <name type="synonym">Phanera variegata</name>
    <dbReference type="NCBI Taxonomy" id="167791"/>
    <lineage>
        <taxon>Eukaryota</taxon>
        <taxon>Viridiplantae</taxon>
        <taxon>Streptophyta</taxon>
        <taxon>Embryophyta</taxon>
        <taxon>Tracheophyta</taxon>
        <taxon>Spermatophyta</taxon>
        <taxon>Magnoliopsida</taxon>
        <taxon>eudicotyledons</taxon>
        <taxon>Gunneridae</taxon>
        <taxon>Pentapetalae</taxon>
        <taxon>rosids</taxon>
        <taxon>fabids</taxon>
        <taxon>Fabales</taxon>
        <taxon>Fabaceae</taxon>
        <taxon>Cercidoideae</taxon>
        <taxon>Cercideae</taxon>
        <taxon>Bauhiniinae</taxon>
        <taxon>Bauhinia</taxon>
    </lineage>
</organism>
<dbReference type="EMBL" id="CM039431">
    <property type="protein sequence ID" value="KAI4334913.1"/>
    <property type="molecule type" value="Genomic_DNA"/>
</dbReference>
<keyword evidence="2" id="KW-1185">Reference proteome</keyword>
<dbReference type="Proteomes" id="UP000828941">
    <property type="component" value="Chromosome 6"/>
</dbReference>
<reference evidence="1 2" key="1">
    <citation type="journal article" date="2022" name="DNA Res.">
        <title>Chromosomal-level genome assembly of the orchid tree Bauhinia variegata (Leguminosae; Cercidoideae) supports the allotetraploid origin hypothesis of Bauhinia.</title>
        <authorList>
            <person name="Zhong Y."/>
            <person name="Chen Y."/>
            <person name="Zheng D."/>
            <person name="Pang J."/>
            <person name="Liu Y."/>
            <person name="Luo S."/>
            <person name="Meng S."/>
            <person name="Qian L."/>
            <person name="Wei D."/>
            <person name="Dai S."/>
            <person name="Zhou R."/>
        </authorList>
    </citation>
    <scope>NUCLEOTIDE SEQUENCE [LARGE SCALE GENOMIC DNA]</scope>
    <source>
        <strain evidence="1">BV-YZ2020</strain>
    </source>
</reference>
<protein>
    <submittedName>
        <fullName evidence="1">Uncharacterized protein</fullName>
    </submittedName>
</protein>
<name>A0ACB9NEV8_BAUVA</name>
<evidence type="ECO:0000313" key="1">
    <source>
        <dbReference type="EMBL" id="KAI4334913.1"/>
    </source>
</evidence>
<proteinExistence type="predicted"/>
<accession>A0ACB9NEV8</accession>
<sequence length="257" mass="29767">MVVSRSMKIARDGKISKHNYGHSSTINSLPKDLLLDIFSRAASESFTDLYKLKITCKDFLDVAQDNYIYQTVSLDKFPLVPWHKKEYLFLKHCKEKGNSEGLYRGGMLEYFKEFVEDSGLESLKKASEQGHKEAKYAYGMILLCSEDEEMRKQGLEQLRLLKIAKCVKRCGKNVRRFLEICWGKINRVAVPNGMSLCQSKMTCNGRSKRVRRGWPSLNDEDDEEGCEGCMWDHELTLFCNIFDQSFGRHRIIVCFKI</sequence>
<gene>
    <name evidence="1" type="ORF">L6164_013615</name>
</gene>